<proteinExistence type="predicted"/>
<dbReference type="PROSITE" id="PS51257">
    <property type="entry name" value="PROKAR_LIPOPROTEIN"/>
    <property type="match status" value="1"/>
</dbReference>
<keyword evidence="3" id="KW-1185">Reference proteome</keyword>
<evidence type="ECO:0000313" key="2">
    <source>
        <dbReference type="EMBL" id="RIW32713.1"/>
    </source>
</evidence>
<feature type="chain" id="PRO_5039033136" description="Lipoprotein" evidence="1">
    <location>
        <begin position="23"/>
        <end position="196"/>
    </location>
</feature>
<dbReference type="RefSeq" id="WP_119547272.1">
    <property type="nucleotide sequence ID" value="NZ_QXIR01000016.1"/>
</dbReference>
<dbReference type="OrthoDB" id="2436709at2"/>
<gene>
    <name evidence="2" type="ORF">D3H55_12590</name>
</gene>
<dbReference type="AlphaFoldDB" id="A0A3A1QWA2"/>
<comment type="caution">
    <text evidence="2">The sequence shown here is derived from an EMBL/GenBank/DDBJ whole genome shotgun (WGS) entry which is preliminary data.</text>
</comment>
<organism evidence="2 3">
    <name type="scientific">Bacillus salacetis</name>
    <dbReference type="NCBI Taxonomy" id="2315464"/>
    <lineage>
        <taxon>Bacteria</taxon>
        <taxon>Bacillati</taxon>
        <taxon>Bacillota</taxon>
        <taxon>Bacilli</taxon>
        <taxon>Bacillales</taxon>
        <taxon>Bacillaceae</taxon>
        <taxon>Bacillus</taxon>
    </lineage>
</organism>
<feature type="signal peptide" evidence="1">
    <location>
        <begin position="1"/>
        <end position="22"/>
    </location>
</feature>
<dbReference type="Proteomes" id="UP000265801">
    <property type="component" value="Unassembled WGS sequence"/>
</dbReference>
<accession>A0A3A1QWA2</accession>
<name>A0A3A1QWA2_9BACI</name>
<sequence>MKGQTGLLLAVFVLLLSGCEAAGGRSTLTIEPYSLSESEQELISRTGVDGIQFFKLDGKLAEKEDLQFSMEIYKDGRLTDDVVYTRGQVEKEFNQSLVSYGINQGDEQITFLNGINGGMMEQVESIEGVRGSSFTSFIDEKTELVKDEAVYLTAWTGTKGSLLEGVSLNDEGTLDGMEHIDTGYVFKMTWTNGMEE</sequence>
<evidence type="ECO:0000313" key="3">
    <source>
        <dbReference type="Proteomes" id="UP000265801"/>
    </source>
</evidence>
<reference evidence="2 3" key="1">
    <citation type="submission" date="2018-09" db="EMBL/GenBank/DDBJ databases">
        <title>Bacillus saliacetes sp. nov., isolated from Thai shrimp paste (Ka-pi).</title>
        <authorList>
            <person name="Daroonpunt R."/>
            <person name="Tanasupawat S."/>
            <person name="Yiamsombut S."/>
        </authorList>
    </citation>
    <scope>NUCLEOTIDE SEQUENCE [LARGE SCALE GENOMIC DNA]</scope>
    <source>
        <strain evidence="2 3">SKP7-4</strain>
    </source>
</reference>
<dbReference type="EMBL" id="QXIR01000016">
    <property type="protein sequence ID" value="RIW32713.1"/>
    <property type="molecule type" value="Genomic_DNA"/>
</dbReference>
<evidence type="ECO:0000256" key="1">
    <source>
        <dbReference type="SAM" id="SignalP"/>
    </source>
</evidence>
<evidence type="ECO:0008006" key="4">
    <source>
        <dbReference type="Google" id="ProtNLM"/>
    </source>
</evidence>
<protein>
    <recommendedName>
        <fullName evidence="4">Lipoprotein</fullName>
    </recommendedName>
</protein>
<keyword evidence="1" id="KW-0732">Signal</keyword>